<keyword evidence="1" id="KW-0812">Transmembrane</keyword>
<keyword evidence="1" id="KW-0472">Membrane</keyword>
<evidence type="ECO:0000313" key="2">
    <source>
        <dbReference type="EMBL" id="MCS0604386.1"/>
    </source>
</evidence>
<sequence length="201" mass="20931">MRLYAQTRARRTRQVLADLLAVALLIAVVAFALTVRDALLSLAEPGRRAQSAGDDLVGGLDAAADTASGVPLIGGALKKPLQAAAAAGDDLSDAGQSLQHFVGQVADLTALALVVFPVVLVLALWLPPRLYWIRHSAATRRLRDAPGGADLLALRALSGSPRALAAVPAPPGGLADAWRRRDRRVIAELAEVALGRAGLRP</sequence>
<proteinExistence type="predicted"/>
<reference evidence="2 3" key="1">
    <citation type="submission" date="2022-08" db="EMBL/GenBank/DDBJ databases">
        <authorList>
            <person name="Somphong A."/>
            <person name="Phongsopitanun W."/>
        </authorList>
    </citation>
    <scope>NUCLEOTIDE SEQUENCE [LARGE SCALE GENOMIC DNA]</scope>
    <source>
        <strain evidence="2 3">LP11</strain>
    </source>
</reference>
<dbReference type="EMBL" id="JANUGP010000021">
    <property type="protein sequence ID" value="MCS0604386.1"/>
    <property type="molecule type" value="Genomic_DNA"/>
</dbReference>
<organism evidence="2 3">
    <name type="scientific">Streptomyces pyxinicus</name>
    <dbReference type="NCBI Taxonomy" id="2970331"/>
    <lineage>
        <taxon>Bacteria</taxon>
        <taxon>Bacillati</taxon>
        <taxon>Actinomycetota</taxon>
        <taxon>Actinomycetes</taxon>
        <taxon>Kitasatosporales</taxon>
        <taxon>Streptomycetaceae</taxon>
        <taxon>Streptomyces</taxon>
    </lineage>
</organism>
<comment type="caution">
    <text evidence="2">The sequence shown here is derived from an EMBL/GenBank/DDBJ whole genome shotgun (WGS) entry which is preliminary data.</text>
</comment>
<feature type="transmembrane region" description="Helical" evidence="1">
    <location>
        <begin position="108"/>
        <end position="126"/>
    </location>
</feature>
<keyword evidence="1" id="KW-1133">Transmembrane helix</keyword>
<evidence type="ECO:0000256" key="1">
    <source>
        <dbReference type="SAM" id="Phobius"/>
    </source>
</evidence>
<dbReference type="RefSeq" id="WP_258781075.1">
    <property type="nucleotide sequence ID" value="NZ_JANUGP010000021.1"/>
</dbReference>
<feature type="transmembrane region" description="Helical" evidence="1">
    <location>
        <begin position="15"/>
        <end position="35"/>
    </location>
</feature>
<evidence type="ECO:0008006" key="4">
    <source>
        <dbReference type="Google" id="ProtNLM"/>
    </source>
</evidence>
<protein>
    <recommendedName>
        <fullName evidence="4">Transmembrane protein</fullName>
    </recommendedName>
</protein>
<dbReference type="Proteomes" id="UP001205612">
    <property type="component" value="Unassembled WGS sequence"/>
</dbReference>
<gene>
    <name evidence="2" type="ORF">NX794_24695</name>
</gene>
<name>A0ABT2B7A3_9ACTN</name>
<keyword evidence="3" id="KW-1185">Reference proteome</keyword>
<evidence type="ECO:0000313" key="3">
    <source>
        <dbReference type="Proteomes" id="UP001205612"/>
    </source>
</evidence>
<accession>A0ABT2B7A3</accession>